<keyword evidence="2" id="KW-0808">Transferase</keyword>
<feature type="binding site" evidence="6">
    <location>
        <position position="34"/>
    </location>
    <ligand>
        <name>ATP</name>
        <dbReference type="ChEBI" id="CHEBI:30616"/>
    </ligand>
</feature>
<keyword evidence="1 7" id="KW-0723">Serine/threonine-protein kinase</keyword>
<dbReference type="EMBL" id="KZ988147">
    <property type="protein sequence ID" value="RKP12967.1"/>
    <property type="molecule type" value="Genomic_DNA"/>
</dbReference>
<organism evidence="9 10">
    <name type="scientific">Piptocephalis cylindrospora</name>
    <dbReference type="NCBI Taxonomy" id="1907219"/>
    <lineage>
        <taxon>Eukaryota</taxon>
        <taxon>Fungi</taxon>
        <taxon>Fungi incertae sedis</taxon>
        <taxon>Zoopagomycota</taxon>
        <taxon>Zoopagomycotina</taxon>
        <taxon>Zoopagomycetes</taxon>
        <taxon>Zoopagales</taxon>
        <taxon>Piptocephalidaceae</taxon>
        <taxon>Piptocephalis</taxon>
    </lineage>
</organism>
<evidence type="ECO:0000256" key="7">
    <source>
        <dbReference type="RuleBase" id="RU000304"/>
    </source>
</evidence>
<evidence type="ECO:0000256" key="5">
    <source>
        <dbReference type="ARBA" id="ARBA00022840"/>
    </source>
</evidence>
<evidence type="ECO:0000256" key="4">
    <source>
        <dbReference type="ARBA" id="ARBA00022777"/>
    </source>
</evidence>
<dbReference type="GO" id="GO:0007094">
    <property type="term" value="P:mitotic spindle assembly checkpoint signaling"/>
    <property type="evidence" value="ECO:0007669"/>
    <property type="project" value="TreeGrafter"/>
</dbReference>
<dbReference type="GO" id="GO:0034501">
    <property type="term" value="P:protein localization to kinetochore"/>
    <property type="evidence" value="ECO:0007669"/>
    <property type="project" value="TreeGrafter"/>
</dbReference>
<keyword evidence="3 6" id="KW-0547">Nucleotide-binding</keyword>
<dbReference type="GO" id="GO:0000776">
    <property type="term" value="C:kinetochore"/>
    <property type="evidence" value="ECO:0007669"/>
    <property type="project" value="TreeGrafter"/>
</dbReference>
<feature type="non-terminal residue" evidence="9">
    <location>
        <position position="1"/>
    </location>
</feature>
<evidence type="ECO:0000256" key="1">
    <source>
        <dbReference type="ARBA" id="ARBA00022527"/>
    </source>
</evidence>
<dbReference type="FunFam" id="3.30.200.20:FF:000131">
    <property type="entry name" value="Dual specificity protein kinase TTK"/>
    <property type="match status" value="1"/>
</dbReference>
<dbReference type="SMART" id="SM00220">
    <property type="entry name" value="S_TKc"/>
    <property type="match status" value="1"/>
</dbReference>
<proteinExistence type="inferred from homology"/>
<evidence type="ECO:0000313" key="9">
    <source>
        <dbReference type="EMBL" id="RKP12967.1"/>
    </source>
</evidence>
<dbReference type="InterPro" id="IPR017441">
    <property type="entry name" value="Protein_kinase_ATP_BS"/>
</dbReference>
<gene>
    <name evidence="9" type="ORF">BJ684DRAFT_10748</name>
</gene>
<dbReference type="Pfam" id="PF00069">
    <property type="entry name" value="Pkinase"/>
    <property type="match status" value="1"/>
</dbReference>
<dbReference type="GO" id="GO:0033316">
    <property type="term" value="P:meiotic spindle assembly checkpoint signaling"/>
    <property type="evidence" value="ECO:0007669"/>
    <property type="project" value="TreeGrafter"/>
</dbReference>
<keyword evidence="5 6" id="KW-0067">ATP-binding</keyword>
<feature type="domain" description="Protein kinase" evidence="8">
    <location>
        <begin position="6"/>
        <end position="279"/>
    </location>
</feature>
<keyword evidence="4 9" id="KW-0418">Kinase</keyword>
<dbReference type="GO" id="GO:0005634">
    <property type="term" value="C:nucleus"/>
    <property type="evidence" value="ECO:0007669"/>
    <property type="project" value="TreeGrafter"/>
</dbReference>
<comment type="similarity">
    <text evidence="7">Belongs to the protein kinase superfamily.</text>
</comment>
<dbReference type="PANTHER" id="PTHR22974">
    <property type="entry name" value="MIXED LINEAGE PROTEIN KINASE"/>
    <property type="match status" value="1"/>
</dbReference>
<evidence type="ECO:0000256" key="2">
    <source>
        <dbReference type="ARBA" id="ARBA00022679"/>
    </source>
</evidence>
<protein>
    <submittedName>
        <fullName evidence="9">Kinase-like protein</fullName>
    </submittedName>
</protein>
<name>A0A4P9Y2B6_9FUNG</name>
<dbReference type="GO" id="GO:0005524">
    <property type="term" value="F:ATP binding"/>
    <property type="evidence" value="ECO:0007669"/>
    <property type="project" value="UniProtKB-UniRule"/>
</dbReference>
<dbReference type="GO" id="GO:0007059">
    <property type="term" value="P:chromosome segregation"/>
    <property type="evidence" value="ECO:0007669"/>
    <property type="project" value="TreeGrafter"/>
</dbReference>
<dbReference type="Proteomes" id="UP000267251">
    <property type="component" value="Unassembled WGS sequence"/>
</dbReference>
<evidence type="ECO:0000256" key="6">
    <source>
        <dbReference type="PROSITE-ProRule" id="PRU10141"/>
    </source>
</evidence>
<dbReference type="PANTHER" id="PTHR22974:SF21">
    <property type="entry name" value="DUAL SPECIFICITY PROTEIN KINASE TTK"/>
    <property type="match status" value="1"/>
</dbReference>
<dbReference type="InterPro" id="IPR000719">
    <property type="entry name" value="Prot_kinase_dom"/>
</dbReference>
<dbReference type="SUPFAM" id="SSF56112">
    <property type="entry name" value="Protein kinase-like (PK-like)"/>
    <property type="match status" value="1"/>
</dbReference>
<evidence type="ECO:0000259" key="8">
    <source>
        <dbReference type="PROSITE" id="PS50011"/>
    </source>
</evidence>
<sequence>VNANTFTVLRSIGQGGSSFVHRVMANDNRLFALKCVKLEEVSRDEQEMFMNEIDFLRGLRNKDRVIQLYDYEFTLESNYILMLMEIGEIDLATIMKQWKGREKDMIFVRSYWKQMLLAVQSIHKEGIVHSDLKPANFLLVLGNLKLIDFGISKRIPSGSNDSCSHRKIGTADYMSPESLRDTREDQSIGRAVIRMGLASDIWSLGCILYQMLYDHTPFVEEDLRKKLRLIISESSFIGYPELKVQVKVDVNGIDTIQACLQHDHKRRPTISQLLQGPLLHPGERHMNISSI</sequence>
<dbReference type="InterPro" id="IPR008271">
    <property type="entry name" value="Ser/Thr_kinase_AS"/>
</dbReference>
<dbReference type="Gene3D" id="3.30.200.20">
    <property type="entry name" value="Phosphorylase Kinase, domain 1"/>
    <property type="match status" value="1"/>
</dbReference>
<dbReference type="AlphaFoldDB" id="A0A4P9Y2B6"/>
<evidence type="ECO:0000313" key="10">
    <source>
        <dbReference type="Proteomes" id="UP000267251"/>
    </source>
</evidence>
<dbReference type="PROSITE" id="PS00107">
    <property type="entry name" value="PROTEIN_KINASE_ATP"/>
    <property type="match status" value="1"/>
</dbReference>
<dbReference type="GO" id="GO:0004712">
    <property type="term" value="F:protein serine/threonine/tyrosine kinase activity"/>
    <property type="evidence" value="ECO:0007669"/>
    <property type="project" value="TreeGrafter"/>
</dbReference>
<keyword evidence="10" id="KW-1185">Reference proteome</keyword>
<dbReference type="GO" id="GO:0004674">
    <property type="term" value="F:protein serine/threonine kinase activity"/>
    <property type="evidence" value="ECO:0007669"/>
    <property type="project" value="UniProtKB-KW"/>
</dbReference>
<accession>A0A4P9Y2B6</accession>
<evidence type="ECO:0000256" key="3">
    <source>
        <dbReference type="ARBA" id="ARBA00022741"/>
    </source>
</evidence>
<reference evidence="10" key="1">
    <citation type="journal article" date="2018" name="Nat. Microbiol.">
        <title>Leveraging single-cell genomics to expand the fungal tree of life.</title>
        <authorList>
            <person name="Ahrendt S.R."/>
            <person name="Quandt C.A."/>
            <person name="Ciobanu D."/>
            <person name="Clum A."/>
            <person name="Salamov A."/>
            <person name="Andreopoulos B."/>
            <person name="Cheng J.F."/>
            <person name="Woyke T."/>
            <person name="Pelin A."/>
            <person name="Henrissat B."/>
            <person name="Reynolds N.K."/>
            <person name="Benny G.L."/>
            <person name="Smith M.E."/>
            <person name="James T.Y."/>
            <person name="Grigoriev I.V."/>
        </authorList>
    </citation>
    <scope>NUCLEOTIDE SEQUENCE [LARGE SCALE GENOMIC DNA]</scope>
</reference>
<dbReference type="InterPro" id="IPR011009">
    <property type="entry name" value="Kinase-like_dom_sf"/>
</dbReference>
<dbReference type="OrthoDB" id="20524at2759"/>
<dbReference type="PROSITE" id="PS00108">
    <property type="entry name" value="PROTEIN_KINASE_ST"/>
    <property type="match status" value="1"/>
</dbReference>
<dbReference type="PROSITE" id="PS50011">
    <property type="entry name" value="PROTEIN_KINASE_DOM"/>
    <property type="match status" value="1"/>
</dbReference>
<dbReference type="Gene3D" id="1.10.510.10">
    <property type="entry name" value="Transferase(Phosphotransferase) domain 1"/>
    <property type="match status" value="1"/>
</dbReference>